<dbReference type="PANTHER" id="PTHR43685:SF2">
    <property type="entry name" value="GLYCOSYLTRANSFERASE 2-LIKE DOMAIN-CONTAINING PROTEIN"/>
    <property type="match status" value="1"/>
</dbReference>
<dbReference type="Pfam" id="PF00535">
    <property type="entry name" value="Glycos_transf_2"/>
    <property type="match status" value="1"/>
</dbReference>
<dbReference type="GO" id="GO:0050501">
    <property type="term" value="F:hyaluronan synthase activity"/>
    <property type="evidence" value="ECO:0007669"/>
    <property type="project" value="UniProtKB-EC"/>
</dbReference>
<dbReference type="InterPro" id="IPR050834">
    <property type="entry name" value="Glycosyltransf_2"/>
</dbReference>
<evidence type="ECO:0000313" key="2">
    <source>
        <dbReference type="EMBL" id="CZQ24815.1"/>
    </source>
</evidence>
<dbReference type="SUPFAM" id="SSF53448">
    <property type="entry name" value="Nucleotide-diphospho-sugar transferases"/>
    <property type="match status" value="1"/>
</dbReference>
<accession>A0A193SE77</accession>
<dbReference type="PANTHER" id="PTHR43685">
    <property type="entry name" value="GLYCOSYLTRANSFERASE"/>
    <property type="match status" value="1"/>
</dbReference>
<dbReference type="CDD" id="cd00761">
    <property type="entry name" value="Glyco_tranf_GTA_type"/>
    <property type="match status" value="1"/>
</dbReference>
<protein>
    <submittedName>
        <fullName evidence="2">Putative glucuronosyltransferase</fullName>
        <ecNumber evidence="2">2.4.1.212</ecNumber>
    </submittedName>
</protein>
<dbReference type="EC" id="2.4.1.212" evidence="2"/>
<reference evidence="2" key="1">
    <citation type="submission" date="2016-02" db="EMBL/GenBank/DDBJ databases">
        <authorList>
            <person name="Wen L."/>
            <person name="He K."/>
            <person name="Yang H."/>
        </authorList>
    </citation>
    <scope>NUCLEOTIDE SEQUENCE</scope>
    <source>
        <strain evidence="2">AKPRH129274</strain>
    </source>
</reference>
<dbReference type="AlphaFoldDB" id="A0A193SE77"/>
<dbReference type="InterPro" id="IPR001173">
    <property type="entry name" value="Glyco_trans_2-like"/>
</dbReference>
<organism evidence="2">
    <name type="scientific">Klebsiella pneumoniae</name>
    <dbReference type="NCBI Taxonomy" id="573"/>
    <lineage>
        <taxon>Bacteria</taxon>
        <taxon>Pseudomonadati</taxon>
        <taxon>Pseudomonadota</taxon>
        <taxon>Gammaproteobacteria</taxon>
        <taxon>Enterobacterales</taxon>
        <taxon>Enterobacteriaceae</taxon>
        <taxon>Klebsiella/Raoultella group</taxon>
        <taxon>Klebsiella</taxon>
        <taxon>Klebsiella pneumoniae complex</taxon>
    </lineage>
</organism>
<dbReference type="InterPro" id="IPR029044">
    <property type="entry name" value="Nucleotide-diphossugar_trans"/>
</dbReference>
<keyword evidence="2" id="KW-0328">Glycosyltransferase</keyword>
<keyword evidence="2" id="KW-0808">Transferase</keyword>
<feature type="domain" description="Glycosyltransferase 2-like" evidence="1">
    <location>
        <begin position="7"/>
        <end position="133"/>
    </location>
</feature>
<name>A0A193SE77_KLEPN</name>
<dbReference type="Gene3D" id="3.90.550.10">
    <property type="entry name" value="Spore Coat Polysaccharide Biosynthesis Protein SpsA, Chain A"/>
    <property type="match status" value="1"/>
</dbReference>
<proteinExistence type="predicted"/>
<dbReference type="EMBL" id="LT174574">
    <property type="protein sequence ID" value="CZQ24815.1"/>
    <property type="molecule type" value="Genomic_DNA"/>
</dbReference>
<reference evidence="2" key="2">
    <citation type="submission" date="2016-06" db="EMBL/GenBank/DDBJ databases">
        <title>Towards a vaccine: An investigation of Klebsiella pneumoniae surface antigens.</title>
        <authorList>
            <person name="Follador R."/>
            <person name="Heinz E."/>
            <person name="Wyres K.L."/>
            <person name="Ellington M.J."/>
            <person name="Kowarik M."/>
            <person name="Holt K.E."/>
            <person name="Thomson N.R."/>
        </authorList>
    </citation>
    <scope>NUCLEOTIDE SEQUENCE</scope>
    <source>
        <strain evidence="2">AKPRH129274</strain>
    </source>
</reference>
<gene>
    <name evidence="2" type="primary">wcaN</name>
</gene>
<evidence type="ECO:0000259" key="1">
    <source>
        <dbReference type="Pfam" id="PF00535"/>
    </source>
</evidence>
<sequence>MRTPLVSVYIPTHNRANLLKKAVESVLRQTYPHVEILICDDGSTDNTEEVVNQLIERNSGKTIIYLKNEQARGACFSRNRCLQHSKGDFVTGLDDDDEFTPERIKAFIDFAHAKQINFLTSALMFHNGRFYKRDNSVAEEITFEDMGYKNVIGNQVFAPRNMFLDVGGFDETFPAWQDYDMWFRMIKKFGPCYRLNDATYIMNVNEQRKRITTGGNAHQGYQKFIFKHKKELSTNQLKSLYLRDIINRNDTISISDILKCGTVNTALEISKYWLRKNISGLDKIIALARSKKTS</sequence>